<keyword evidence="2" id="KW-1185">Reference proteome</keyword>
<sequence>MPLAAMMKKHLYILLILGFSISVCAQKKQLNFEKQLVDYFQKQSWDEIKITRDSIYTSPFKEKFNVSVSKNFIEFDTTHIVIKNPYFAEKYEEAEEDKDYVKNFPKSFSVIYENSLISLFENGKFACFKLDNFERDTKLEDKLNTKKFKYHWIIDKQLGALSGNSIYKWNGNKWIKHKVHFPLKNQPKLFEDDEFIIYGDCHGEWGGTVYFYEKKSSKTFFTESTCANSVIKDKNGYNVLAHLGHGGGSTEIKTIANPRKLTLAEPSEIRKTVNGEALGYVDKSNAYKKKIDFYGVQIFSSFKYQNKELFIVHLSDLTFLSEIKGNEIEIVNPLFFSDLYTHDPITKQYGDYILMNLDHYGTGLYREISVLIIDGNKITKVDWNENHSR</sequence>
<organism evidence="1 2">
    <name type="scientific">Nonlabens mediterrranea</name>
    <dbReference type="NCBI Taxonomy" id="1419947"/>
    <lineage>
        <taxon>Bacteria</taxon>
        <taxon>Pseudomonadati</taxon>
        <taxon>Bacteroidota</taxon>
        <taxon>Flavobacteriia</taxon>
        <taxon>Flavobacteriales</taxon>
        <taxon>Flavobacteriaceae</taxon>
        <taxon>Nonlabens</taxon>
    </lineage>
</organism>
<comment type="caution">
    <text evidence="1">The sequence shown here is derived from an EMBL/GenBank/DDBJ whole genome shotgun (WGS) entry which is preliminary data.</text>
</comment>
<dbReference type="EMBL" id="JADKYU010000482">
    <property type="protein sequence ID" value="MBF4984532.1"/>
    <property type="molecule type" value="Genomic_DNA"/>
</dbReference>
<evidence type="ECO:0000313" key="1">
    <source>
        <dbReference type="EMBL" id="MBF4984532.1"/>
    </source>
</evidence>
<reference evidence="1 2" key="1">
    <citation type="submission" date="2020-11" db="EMBL/GenBank/DDBJ databases">
        <title>P. mediterranea TC4 genome.</title>
        <authorList>
            <person name="Molmeret M."/>
        </authorList>
    </citation>
    <scope>NUCLEOTIDE SEQUENCE [LARGE SCALE GENOMIC DNA]</scope>
    <source>
        <strain evidence="1 2">TC4</strain>
    </source>
</reference>
<evidence type="ECO:0000313" key="2">
    <source>
        <dbReference type="Proteomes" id="UP001194729"/>
    </source>
</evidence>
<proteinExistence type="predicted"/>
<gene>
    <name evidence="1" type="ORF">FNJ87_09400</name>
</gene>
<dbReference type="Proteomes" id="UP001194729">
    <property type="component" value="Unassembled WGS sequence"/>
</dbReference>
<accession>A0ABS0A586</accession>
<name>A0ABS0A586_9FLAO</name>
<protein>
    <submittedName>
        <fullName evidence="1">Uncharacterized protein</fullName>
    </submittedName>
</protein>